<name>A0A7Y9IE32_9ACTN</name>
<dbReference type="InterPro" id="IPR003789">
    <property type="entry name" value="Asn/Gln_tRNA_amidoTrase-B-like"/>
</dbReference>
<organism evidence="2 3">
    <name type="scientific">Microlunatus parietis</name>
    <dbReference type="NCBI Taxonomy" id="682979"/>
    <lineage>
        <taxon>Bacteria</taxon>
        <taxon>Bacillati</taxon>
        <taxon>Actinomycetota</taxon>
        <taxon>Actinomycetes</taxon>
        <taxon>Propionibacteriales</taxon>
        <taxon>Propionibacteriaceae</taxon>
        <taxon>Microlunatus</taxon>
    </lineage>
</organism>
<evidence type="ECO:0000313" key="2">
    <source>
        <dbReference type="EMBL" id="NYE74539.1"/>
    </source>
</evidence>
<dbReference type="GO" id="GO:0016884">
    <property type="term" value="F:carbon-nitrogen ligase activity, with glutamine as amido-N-donor"/>
    <property type="evidence" value="ECO:0007669"/>
    <property type="project" value="InterPro"/>
</dbReference>
<evidence type="ECO:0008006" key="4">
    <source>
        <dbReference type="Google" id="ProtNLM"/>
    </source>
</evidence>
<dbReference type="Pfam" id="PF09424">
    <property type="entry name" value="YqeY"/>
    <property type="match status" value="1"/>
</dbReference>
<reference evidence="2 3" key="1">
    <citation type="submission" date="2020-07" db="EMBL/GenBank/DDBJ databases">
        <title>Sequencing the genomes of 1000 actinobacteria strains.</title>
        <authorList>
            <person name="Klenk H.-P."/>
        </authorList>
    </citation>
    <scope>NUCLEOTIDE SEQUENCE [LARGE SCALE GENOMIC DNA]</scope>
    <source>
        <strain evidence="2 3">DSM 22083</strain>
    </source>
</reference>
<dbReference type="Gene3D" id="1.10.1510.10">
    <property type="entry name" value="Uncharacterised protein YqeY/AIM41 PF09424, N-terminal domain"/>
    <property type="match status" value="1"/>
</dbReference>
<dbReference type="InterPro" id="IPR042184">
    <property type="entry name" value="YqeY/Aim41_N"/>
</dbReference>
<dbReference type="InterPro" id="IPR019004">
    <property type="entry name" value="YqeY/Aim41"/>
</dbReference>
<feature type="region of interest" description="Disordered" evidence="1">
    <location>
        <begin position="80"/>
        <end position="103"/>
    </location>
</feature>
<feature type="compositionally biased region" description="Basic and acidic residues" evidence="1">
    <location>
        <begin position="82"/>
        <end position="103"/>
    </location>
</feature>
<protein>
    <recommendedName>
        <fullName evidence="4">GatB/YqeY domain-containing protein</fullName>
    </recommendedName>
</protein>
<sequence>MDELRDRLQAALRDALKDRDRVAARAIRTALAAIANAEAVDPADHSTAEVPRRELGADDLRSIVGAEVSERRRAALTYEQSGRTEHAGELHREADVLDRILTG</sequence>
<proteinExistence type="predicted"/>
<comment type="caution">
    <text evidence="2">The sequence shown here is derived from an EMBL/GenBank/DDBJ whole genome shotgun (WGS) entry which is preliminary data.</text>
</comment>
<dbReference type="AlphaFoldDB" id="A0A7Y9IE32"/>
<dbReference type="SUPFAM" id="SSF89095">
    <property type="entry name" value="GatB/YqeY motif"/>
    <property type="match status" value="1"/>
</dbReference>
<dbReference type="Proteomes" id="UP000569914">
    <property type="component" value="Unassembled WGS sequence"/>
</dbReference>
<gene>
    <name evidence="2" type="ORF">BKA15_005868</name>
</gene>
<keyword evidence="3" id="KW-1185">Reference proteome</keyword>
<evidence type="ECO:0000313" key="3">
    <source>
        <dbReference type="Proteomes" id="UP000569914"/>
    </source>
</evidence>
<dbReference type="EMBL" id="JACCBU010000001">
    <property type="protein sequence ID" value="NYE74539.1"/>
    <property type="molecule type" value="Genomic_DNA"/>
</dbReference>
<evidence type="ECO:0000256" key="1">
    <source>
        <dbReference type="SAM" id="MobiDB-lite"/>
    </source>
</evidence>
<accession>A0A7Y9IE32</accession>
<dbReference type="RefSeq" id="WP_179756919.1">
    <property type="nucleotide sequence ID" value="NZ_JACCBU010000001.1"/>
</dbReference>